<dbReference type="STRING" id="215637.A0A4P9ZZY8"/>
<feature type="region of interest" description="Disordered" evidence="1">
    <location>
        <begin position="75"/>
        <end position="145"/>
    </location>
</feature>
<protein>
    <submittedName>
        <fullName evidence="2">Uncharacterized protein</fullName>
    </submittedName>
</protein>
<organism evidence="2 3">
    <name type="scientific">Dimargaris cristalligena</name>
    <dbReference type="NCBI Taxonomy" id="215637"/>
    <lineage>
        <taxon>Eukaryota</taxon>
        <taxon>Fungi</taxon>
        <taxon>Fungi incertae sedis</taxon>
        <taxon>Zoopagomycota</taxon>
        <taxon>Kickxellomycotina</taxon>
        <taxon>Dimargaritomycetes</taxon>
        <taxon>Dimargaritales</taxon>
        <taxon>Dimargaritaceae</taxon>
        <taxon>Dimargaris</taxon>
    </lineage>
</organism>
<sequence length="200" mass="22230">MFDSALPVKPKLSLSSRKRRLEHTEQLVVDTPDSSPKSLSSYEIDELAQLFDEFIDESGPYKKNRLIPETSESIVAIPNASPPRILPPSTASATPNSTRPATKSNPDTSIPLTKATIEIDGSPHAHQPSPPPIPRAPPPKVPRKLGSLENVFTEDQVRSWSAARIHAWNIRHTNPEAYYYRFVDPTEGQFNGGFKRSDHD</sequence>
<accession>A0A4P9ZZY8</accession>
<name>A0A4P9ZZY8_9FUNG</name>
<reference evidence="3" key="1">
    <citation type="journal article" date="2018" name="Nat. Microbiol.">
        <title>Leveraging single-cell genomics to expand the fungal tree of life.</title>
        <authorList>
            <person name="Ahrendt S.R."/>
            <person name="Quandt C.A."/>
            <person name="Ciobanu D."/>
            <person name="Clum A."/>
            <person name="Salamov A."/>
            <person name="Andreopoulos B."/>
            <person name="Cheng J.F."/>
            <person name="Woyke T."/>
            <person name="Pelin A."/>
            <person name="Henrissat B."/>
            <person name="Reynolds N.K."/>
            <person name="Benny G.L."/>
            <person name="Smith M.E."/>
            <person name="James T.Y."/>
            <person name="Grigoriev I.V."/>
        </authorList>
    </citation>
    <scope>NUCLEOTIDE SEQUENCE [LARGE SCALE GENOMIC DNA]</scope>
    <source>
        <strain evidence="3">RSA 468</strain>
    </source>
</reference>
<evidence type="ECO:0000256" key="1">
    <source>
        <dbReference type="SAM" id="MobiDB-lite"/>
    </source>
</evidence>
<evidence type="ECO:0000313" key="3">
    <source>
        <dbReference type="Proteomes" id="UP000268162"/>
    </source>
</evidence>
<dbReference type="EMBL" id="ML002374">
    <property type="protein sequence ID" value="RKP38390.1"/>
    <property type="molecule type" value="Genomic_DNA"/>
</dbReference>
<dbReference type="Proteomes" id="UP000268162">
    <property type="component" value="Unassembled WGS sequence"/>
</dbReference>
<evidence type="ECO:0000313" key="2">
    <source>
        <dbReference type="EMBL" id="RKP38390.1"/>
    </source>
</evidence>
<feature type="compositionally biased region" description="Polar residues" evidence="1">
    <location>
        <begin position="89"/>
        <end position="111"/>
    </location>
</feature>
<feature type="region of interest" description="Disordered" evidence="1">
    <location>
        <begin position="1"/>
        <end position="39"/>
    </location>
</feature>
<proteinExistence type="predicted"/>
<gene>
    <name evidence="2" type="ORF">BJ085DRAFT_30613</name>
</gene>
<dbReference type="AlphaFoldDB" id="A0A4P9ZZY8"/>
<feature type="compositionally biased region" description="Pro residues" evidence="1">
    <location>
        <begin position="128"/>
        <end position="140"/>
    </location>
</feature>
<keyword evidence="3" id="KW-1185">Reference proteome</keyword>